<dbReference type="AlphaFoldDB" id="A0A2L2P6S0"/>
<dbReference type="PANTHER" id="PTHR42986">
    <property type="entry name" value="BENZALDEHYDE DEHYDROGENASE YFMT"/>
    <property type="match status" value="1"/>
</dbReference>
<dbReference type="GO" id="GO:0016620">
    <property type="term" value="F:oxidoreductase activity, acting on the aldehyde or oxo group of donors, NAD or NADP as acceptor"/>
    <property type="evidence" value="ECO:0007669"/>
    <property type="project" value="InterPro"/>
</dbReference>
<name>A0A2L2P6S0_9MICO</name>
<dbReference type="InterPro" id="IPR016163">
    <property type="entry name" value="Ald_DH_C"/>
</dbReference>
<dbReference type="Pfam" id="PF00171">
    <property type="entry name" value="Aldedh"/>
    <property type="match status" value="1"/>
</dbReference>
<organism evidence="5">
    <name type="scientific">Microbacterium arborescens</name>
    <dbReference type="NCBI Taxonomy" id="33883"/>
    <lineage>
        <taxon>Bacteria</taxon>
        <taxon>Bacillati</taxon>
        <taxon>Actinomycetota</taxon>
        <taxon>Actinomycetes</taxon>
        <taxon>Micrococcales</taxon>
        <taxon>Microbacteriaceae</taxon>
        <taxon>Microbacterium</taxon>
    </lineage>
</organism>
<dbReference type="InterPro" id="IPR016161">
    <property type="entry name" value="Ald_DH/histidinol_DH"/>
</dbReference>
<accession>A0A2L2P6S0</accession>
<evidence type="ECO:0000256" key="2">
    <source>
        <dbReference type="ARBA" id="ARBA00023002"/>
    </source>
</evidence>
<reference evidence="5" key="1">
    <citation type="submission" date="2017-12" db="EMBL/GenBank/DDBJ databases">
        <title>The anti-staphylococcal lipolanthines contain the amino acid avionin.</title>
        <authorList>
            <person name="Wiebach V."/>
            <person name="Mainz A."/>
            <person name="Siegert M.-A.J."/>
            <person name="Jungmann N.A."/>
            <person name="Lesquame G."/>
            <person name="Tirat S."/>
            <person name="Dreux-Zigha A."/>
            <person name="Aszodi J."/>
            <person name="Le Beller D."/>
            <person name="Suessmuth R.D."/>
        </authorList>
    </citation>
    <scope>NUCLEOTIDE SEQUENCE</scope>
    <source>
        <strain evidence="5">5913</strain>
    </source>
</reference>
<sequence length="398" mass="43852">MTLDALDIRRDLDPSIQRTFEQSLIRNAPRLLHRLTEQCTLHSAQIELAQSLRLARNLERLACASPAGRQNPAGTVYTFLPRNNLLYSIALYCLIPLSLGLPVQARTPAALSGLVTELWQLTGLDRFDSARLRDESQRDFTSRSSSEDVLIFTGRSENGRRVEAQTAHRAFIGFGSSLNPAIVMPGADLEKACDDLVFARLYNSGADCLAPDSIFVHASVYAEFHERLTARLTLLDVADRRSAGTIAHAPSPDMRTATQGREFLSRMTDRTTWSGPDFDAPDFVPTTVTTSDLDEATHVELFSPVFNIVTFSSWERLLATFGSEPYRGSEMYLSLYGEAGGPLPDAYRLCASSTPFHHEAALRPFGGYGADATWLTVDGTTTGRPVSVFHTLRSELCA</sequence>
<dbReference type="InterPro" id="IPR016162">
    <property type="entry name" value="Ald_DH_N"/>
</dbReference>
<dbReference type="SUPFAM" id="SSF53720">
    <property type="entry name" value="ALDH-like"/>
    <property type="match status" value="1"/>
</dbReference>
<dbReference type="PANTHER" id="PTHR42986:SF1">
    <property type="entry name" value="BENZALDEHYDE DEHYDROGENASE YFMT"/>
    <property type="match status" value="1"/>
</dbReference>
<evidence type="ECO:0000259" key="4">
    <source>
        <dbReference type="Pfam" id="PF00171"/>
    </source>
</evidence>
<comment type="similarity">
    <text evidence="1">Belongs to the aldehyde dehydrogenase family.</text>
</comment>
<gene>
    <name evidence="5" type="primary">micY</name>
</gene>
<protein>
    <submittedName>
        <fullName evidence="5">MicY</fullName>
    </submittedName>
</protein>
<dbReference type="Gene3D" id="3.40.605.10">
    <property type="entry name" value="Aldehyde Dehydrogenase, Chain A, domain 1"/>
    <property type="match status" value="1"/>
</dbReference>
<feature type="domain" description="Aldehyde dehydrogenase" evidence="4">
    <location>
        <begin position="147"/>
        <end position="320"/>
    </location>
</feature>
<evidence type="ECO:0000313" key="5">
    <source>
        <dbReference type="EMBL" id="AVH76820.1"/>
    </source>
</evidence>
<evidence type="ECO:0000256" key="1">
    <source>
        <dbReference type="ARBA" id="ARBA00009986"/>
    </source>
</evidence>
<evidence type="ECO:0000256" key="3">
    <source>
        <dbReference type="ARBA" id="ARBA00023027"/>
    </source>
</evidence>
<keyword evidence="3" id="KW-0520">NAD</keyword>
<dbReference type="EMBL" id="MG673929">
    <property type="protein sequence ID" value="AVH76820.1"/>
    <property type="molecule type" value="Genomic_DNA"/>
</dbReference>
<dbReference type="InterPro" id="IPR015590">
    <property type="entry name" value="Aldehyde_DH_dom"/>
</dbReference>
<keyword evidence="2" id="KW-0560">Oxidoreductase</keyword>
<dbReference type="Gene3D" id="3.40.309.10">
    <property type="entry name" value="Aldehyde Dehydrogenase, Chain A, domain 2"/>
    <property type="match status" value="1"/>
</dbReference>
<proteinExistence type="inferred from homology"/>